<reference evidence="2 3" key="1">
    <citation type="journal article" date="2019" name="Sci. Rep.">
        <title>Nanopore sequencing improves the draft genome of the human pathogenic amoeba Naegleria fowleri.</title>
        <authorList>
            <person name="Liechti N."/>
            <person name="Schurch N."/>
            <person name="Bruggmann R."/>
            <person name="Wittwer M."/>
        </authorList>
    </citation>
    <scope>NUCLEOTIDE SEQUENCE [LARGE SCALE GENOMIC DNA]</scope>
    <source>
        <strain evidence="2 3">ATCC 30894</strain>
    </source>
</reference>
<dbReference type="GeneID" id="68111534"/>
<feature type="domain" description="DUF4116" evidence="1">
    <location>
        <begin position="578"/>
        <end position="616"/>
    </location>
</feature>
<evidence type="ECO:0000259" key="1">
    <source>
        <dbReference type="Pfam" id="PF13475"/>
    </source>
</evidence>
<sequence length="714" mass="84777">MKRRLSGHQLNNIHHWIETNPTNKHLKLPNNTITDQVKIILINFHQSPFSPSSLMIKNHHQQQQHSLISIENTSHINHLYELLKRKFENQSKGFSKWLFAREQWLQCHLSSMKIEFINDFECVHKWTSDHDELLYENDDWLVSILVQMVDIRKLLFTNSDEQFHSVEFWKPFQEEIWHLLMKKQLSIMKYIPKEVFLEFNEWKEKLAHLFQTSYGLNFVFDLDDIDKAMKALDEKKCQIFQLSEGLRDNEQVMKYATQCDPKNIRYASERLKKDRKFCLDVVSSNFDSFFYLKYWMDDESFAFELLCHSSDITIVDGKIQQEQIQTCIPEICEWISSSAWKINLSMDDKMKIFQQLFLKDSTIPNHFKSIKNLMKSALQKLLELPEEYYQALRNHQHTLRVQGKFARSLFEQNQNLQNDRLVEQVLTRIYKNYDQIWMKDEKFILKRQDLHLLLKYGPMTLRRDRNFVLQVVNSHFLHEIRLENILPELQNDREIVLAVMTKNGRMFSNVFALPKEFLNDKEIILTALKSNHPCSFSDIPQNFHQDKDLILEILNLPIGINVAHDIDHVFPIFVERKDQEVIFAALKKDPKYWDFLSDDLLRNDRDFLLAAIRNNVEPRDVLYFASKELKQDATFMMEVVKAHQDGLNSILYSKGYTFLDDKSIFLNSEIGIEGVKVWGIISGDIFNVCLNRRPTDVSFDGAIKFFQVLKQVEI</sequence>
<dbReference type="RefSeq" id="XP_044561130.1">
    <property type="nucleotide sequence ID" value="XM_044707717.1"/>
</dbReference>
<evidence type="ECO:0000313" key="2">
    <source>
        <dbReference type="EMBL" id="KAF0976417.1"/>
    </source>
</evidence>
<dbReference type="VEuPathDB" id="AmoebaDB:NF0066110"/>
<accession>A0A6A5BHM7</accession>
<dbReference type="InterPro" id="IPR025197">
    <property type="entry name" value="DUF4116"/>
</dbReference>
<gene>
    <name evidence="2" type="ORF">FDP41_004316</name>
</gene>
<dbReference type="Proteomes" id="UP000444721">
    <property type="component" value="Unassembled WGS sequence"/>
</dbReference>
<protein>
    <recommendedName>
        <fullName evidence="1">DUF4116 domain-containing protein</fullName>
    </recommendedName>
</protein>
<keyword evidence="3" id="KW-1185">Reference proteome</keyword>
<feature type="domain" description="DUF4116" evidence="1">
    <location>
        <begin position="249"/>
        <end position="292"/>
    </location>
</feature>
<proteinExistence type="predicted"/>
<evidence type="ECO:0000313" key="3">
    <source>
        <dbReference type="Proteomes" id="UP000444721"/>
    </source>
</evidence>
<organism evidence="2 3">
    <name type="scientific">Naegleria fowleri</name>
    <name type="common">Brain eating amoeba</name>
    <dbReference type="NCBI Taxonomy" id="5763"/>
    <lineage>
        <taxon>Eukaryota</taxon>
        <taxon>Discoba</taxon>
        <taxon>Heterolobosea</taxon>
        <taxon>Tetramitia</taxon>
        <taxon>Eutetramitia</taxon>
        <taxon>Vahlkampfiidae</taxon>
        <taxon>Naegleria</taxon>
    </lineage>
</organism>
<dbReference type="EMBL" id="VFQX01000037">
    <property type="protein sequence ID" value="KAF0976417.1"/>
    <property type="molecule type" value="Genomic_DNA"/>
</dbReference>
<name>A0A6A5BHM7_NAEFO</name>
<dbReference type="AlphaFoldDB" id="A0A6A5BHM7"/>
<dbReference type="VEuPathDB" id="AmoebaDB:FDP41_004316"/>
<comment type="caution">
    <text evidence="2">The sequence shown here is derived from an EMBL/GenBank/DDBJ whole genome shotgun (WGS) entry which is preliminary data.</text>
</comment>
<dbReference type="Pfam" id="PF13475">
    <property type="entry name" value="DUF4116"/>
    <property type="match status" value="2"/>
</dbReference>
<dbReference type="VEuPathDB" id="AmoebaDB:NfTy_084380"/>